<gene>
    <name evidence="1" type="ORF">M0R45_002226</name>
</gene>
<organism evidence="1 2">
    <name type="scientific">Rubus argutus</name>
    <name type="common">Southern blackberry</name>
    <dbReference type="NCBI Taxonomy" id="59490"/>
    <lineage>
        <taxon>Eukaryota</taxon>
        <taxon>Viridiplantae</taxon>
        <taxon>Streptophyta</taxon>
        <taxon>Embryophyta</taxon>
        <taxon>Tracheophyta</taxon>
        <taxon>Spermatophyta</taxon>
        <taxon>Magnoliopsida</taxon>
        <taxon>eudicotyledons</taxon>
        <taxon>Gunneridae</taxon>
        <taxon>Pentapetalae</taxon>
        <taxon>rosids</taxon>
        <taxon>fabids</taxon>
        <taxon>Rosales</taxon>
        <taxon>Rosaceae</taxon>
        <taxon>Rosoideae</taxon>
        <taxon>Rosoideae incertae sedis</taxon>
        <taxon>Rubus</taxon>
    </lineage>
</organism>
<evidence type="ECO:0000313" key="2">
    <source>
        <dbReference type="Proteomes" id="UP001457282"/>
    </source>
</evidence>
<protein>
    <submittedName>
        <fullName evidence="1">Uncharacterized protein</fullName>
    </submittedName>
</protein>
<proteinExistence type="predicted"/>
<keyword evidence="2" id="KW-1185">Reference proteome</keyword>
<dbReference type="AlphaFoldDB" id="A0AAW1VDM7"/>
<reference evidence="1 2" key="1">
    <citation type="journal article" date="2023" name="G3 (Bethesda)">
        <title>A chromosome-length genome assembly and annotation of blackberry (Rubus argutus, cv. 'Hillquist').</title>
        <authorList>
            <person name="Bruna T."/>
            <person name="Aryal R."/>
            <person name="Dudchenko O."/>
            <person name="Sargent D.J."/>
            <person name="Mead D."/>
            <person name="Buti M."/>
            <person name="Cavallini A."/>
            <person name="Hytonen T."/>
            <person name="Andres J."/>
            <person name="Pham M."/>
            <person name="Weisz D."/>
            <person name="Mascagni F."/>
            <person name="Usai G."/>
            <person name="Natali L."/>
            <person name="Bassil N."/>
            <person name="Fernandez G.E."/>
            <person name="Lomsadze A."/>
            <person name="Armour M."/>
            <person name="Olukolu B."/>
            <person name="Poorten T."/>
            <person name="Britton C."/>
            <person name="Davik J."/>
            <person name="Ashrafi H."/>
            <person name="Aiden E.L."/>
            <person name="Borodovsky M."/>
            <person name="Worthington M."/>
        </authorList>
    </citation>
    <scope>NUCLEOTIDE SEQUENCE [LARGE SCALE GENOMIC DNA]</scope>
    <source>
        <strain evidence="1">PI 553951</strain>
    </source>
</reference>
<evidence type="ECO:0000313" key="1">
    <source>
        <dbReference type="EMBL" id="KAK9901183.1"/>
    </source>
</evidence>
<comment type="caution">
    <text evidence="1">The sequence shown here is derived from an EMBL/GenBank/DDBJ whole genome shotgun (WGS) entry which is preliminary data.</text>
</comment>
<dbReference type="EMBL" id="JBEDUW010000323">
    <property type="protein sequence ID" value="KAK9901183.1"/>
    <property type="molecule type" value="Genomic_DNA"/>
</dbReference>
<sequence>MGFWAGDHGGATRRRLKRAAARLGLGCLREMKVRPRLSGRDSSTGRRCGAGAAVKKDGFGCRWQWYRRLRGLRKRGDWVVLRDDDEMTRA</sequence>
<accession>A0AAW1VDM7</accession>
<dbReference type="Proteomes" id="UP001457282">
    <property type="component" value="Unassembled WGS sequence"/>
</dbReference>
<name>A0AAW1VDM7_RUBAR</name>